<sequence length="81" mass="8945">MKVDDIGFNPGKSCKLRKLYFGQMQKKNHQFLRGGGANHPMTSPTFDEAKESVRLLLTKNHSVPTPASSGSQPYWAPSVVV</sequence>
<protein>
    <submittedName>
        <fullName evidence="2">SFRICE_038757</fullName>
    </submittedName>
</protein>
<organism evidence="2">
    <name type="scientific">Spodoptera frugiperda</name>
    <name type="common">Fall armyworm</name>
    <dbReference type="NCBI Taxonomy" id="7108"/>
    <lineage>
        <taxon>Eukaryota</taxon>
        <taxon>Metazoa</taxon>
        <taxon>Ecdysozoa</taxon>
        <taxon>Arthropoda</taxon>
        <taxon>Hexapoda</taxon>
        <taxon>Insecta</taxon>
        <taxon>Pterygota</taxon>
        <taxon>Neoptera</taxon>
        <taxon>Endopterygota</taxon>
        <taxon>Lepidoptera</taxon>
        <taxon>Glossata</taxon>
        <taxon>Ditrysia</taxon>
        <taxon>Noctuoidea</taxon>
        <taxon>Noctuidae</taxon>
        <taxon>Amphipyrinae</taxon>
        <taxon>Spodoptera</taxon>
    </lineage>
</organism>
<accession>A0A2H1VYI1</accession>
<feature type="compositionally biased region" description="Polar residues" evidence="1">
    <location>
        <begin position="62"/>
        <end position="72"/>
    </location>
</feature>
<evidence type="ECO:0000313" key="2">
    <source>
        <dbReference type="EMBL" id="SOQ45900.1"/>
    </source>
</evidence>
<gene>
    <name evidence="2" type="ORF">SFRICE_038757</name>
</gene>
<dbReference type="EMBL" id="ODYU01005238">
    <property type="protein sequence ID" value="SOQ45900.1"/>
    <property type="molecule type" value="Genomic_DNA"/>
</dbReference>
<feature type="region of interest" description="Disordered" evidence="1">
    <location>
        <begin position="62"/>
        <end position="81"/>
    </location>
</feature>
<name>A0A2H1VYI1_SPOFR</name>
<evidence type="ECO:0000256" key="1">
    <source>
        <dbReference type="SAM" id="MobiDB-lite"/>
    </source>
</evidence>
<proteinExistence type="predicted"/>
<dbReference type="AlphaFoldDB" id="A0A2H1VYI1"/>
<reference evidence="2" key="1">
    <citation type="submission" date="2016-07" db="EMBL/GenBank/DDBJ databases">
        <authorList>
            <person name="Bretaudeau A."/>
        </authorList>
    </citation>
    <scope>NUCLEOTIDE SEQUENCE</scope>
    <source>
        <strain evidence="2">Rice</strain>
        <tissue evidence="2">Whole body</tissue>
    </source>
</reference>